<sequence length="150" mass="16845">MFSAVKALNPKTFENPKKEDSEGKLIKKPNDILLTVADHFKNKLRDENLTDIYPFQGKPRPLNKPISQAELRKSLNRLKNNKAAGDDQINSELLKYAPPLLDKTIADTLNKAFETHTDLNINKGVLIAIQKRGKPKGPPGNLRPIRLLNS</sequence>
<feature type="region of interest" description="Disordered" evidence="1">
    <location>
        <begin position="1"/>
        <end position="22"/>
    </location>
</feature>
<gene>
    <name evidence="2" type="ORF">ElyMa_003017100</name>
</gene>
<dbReference type="Proteomes" id="UP000762676">
    <property type="component" value="Unassembled WGS sequence"/>
</dbReference>
<organism evidence="2 3">
    <name type="scientific">Elysia marginata</name>
    <dbReference type="NCBI Taxonomy" id="1093978"/>
    <lineage>
        <taxon>Eukaryota</taxon>
        <taxon>Metazoa</taxon>
        <taxon>Spiralia</taxon>
        <taxon>Lophotrochozoa</taxon>
        <taxon>Mollusca</taxon>
        <taxon>Gastropoda</taxon>
        <taxon>Heterobranchia</taxon>
        <taxon>Euthyneura</taxon>
        <taxon>Panpulmonata</taxon>
        <taxon>Sacoglossa</taxon>
        <taxon>Placobranchoidea</taxon>
        <taxon>Plakobranchidae</taxon>
        <taxon>Elysia</taxon>
    </lineage>
</organism>
<dbReference type="EMBL" id="BMAT01006225">
    <property type="protein sequence ID" value="GFS08574.1"/>
    <property type="molecule type" value="Genomic_DNA"/>
</dbReference>
<proteinExistence type="predicted"/>
<reference evidence="2 3" key="1">
    <citation type="journal article" date="2021" name="Elife">
        <title>Chloroplast acquisition without the gene transfer in kleptoplastic sea slugs, Plakobranchus ocellatus.</title>
        <authorList>
            <person name="Maeda T."/>
            <person name="Takahashi S."/>
            <person name="Yoshida T."/>
            <person name="Shimamura S."/>
            <person name="Takaki Y."/>
            <person name="Nagai Y."/>
            <person name="Toyoda A."/>
            <person name="Suzuki Y."/>
            <person name="Arimoto A."/>
            <person name="Ishii H."/>
            <person name="Satoh N."/>
            <person name="Nishiyama T."/>
            <person name="Hasebe M."/>
            <person name="Maruyama T."/>
            <person name="Minagawa J."/>
            <person name="Obokata J."/>
            <person name="Shigenobu S."/>
        </authorList>
    </citation>
    <scope>NUCLEOTIDE SEQUENCE [LARGE SCALE GENOMIC DNA]</scope>
</reference>
<protein>
    <submittedName>
        <fullName evidence="2">Very-long-chain enoyl-CoA reductase</fullName>
    </submittedName>
</protein>
<dbReference type="AlphaFoldDB" id="A0AAV4IDY5"/>
<comment type="caution">
    <text evidence="2">The sequence shown here is derived from an EMBL/GenBank/DDBJ whole genome shotgun (WGS) entry which is preliminary data.</text>
</comment>
<name>A0AAV4IDY5_9GAST</name>
<evidence type="ECO:0000256" key="1">
    <source>
        <dbReference type="SAM" id="MobiDB-lite"/>
    </source>
</evidence>
<accession>A0AAV4IDY5</accession>
<evidence type="ECO:0000313" key="2">
    <source>
        <dbReference type="EMBL" id="GFS08574.1"/>
    </source>
</evidence>
<feature type="region of interest" description="Disordered" evidence="1">
    <location>
        <begin position="131"/>
        <end position="150"/>
    </location>
</feature>
<evidence type="ECO:0000313" key="3">
    <source>
        <dbReference type="Proteomes" id="UP000762676"/>
    </source>
</evidence>
<keyword evidence="3" id="KW-1185">Reference proteome</keyword>